<feature type="coiled-coil region" evidence="10">
    <location>
        <begin position="245"/>
        <end position="291"/>
    </location>
</feature>
<feature type="domain" description="B box-type" evidence="14">
    <location>
        <begin position="144"/>
        <end position="184"/>
    </location>
</feature>
<feature type="compositionally biased region" description="Basic and acidic residues" evidence="11">
    <location>
        <begin position="1869"/>
        <end position="1878"/>
    </location>
</feature>
<feature type="domain" description="B30.2/SPRY" evidence="15">
    <location>
        <begin position="343"/>
        <end position="536"/>
    </location>
</feature>
<feature type="compositionally biased region" description="Polar residues" evidence="11">
    <location>
        <begin position="1520"/>
        <end position="1533"/>
    </location>
</feature>
<keyword evidence="5" id="KW-0862">Zinc</keyword>
<feature type="coiled-coil region" evidence="10">
    <location>
        <begin position="752"/>
        <end position="930"/>
    </location>
</feature>
<evidence type="ECO:0000256" key="2">
    <source>
        <dbReference type="ARBA" id="ARBA00006042"/>
    </source>
</evidence>
<reference evidence="16 17" key="1">
    <citation type="submission" date="2021-04" db="EMBL/GenBank/DDBJ databases">
        <authorList>
            <person name="De Guttry C."/>
            <person name="Zahm M."/>
            <person name="Klopp C."/>
            <person name="Cabau C."/>
            <person name="Louis A."/>
            <person name="Berthelot C."/>
            <person name="Parey E."/>
            <person name="Roest Crollius H."/>
            <person name="Montfort J."/>
            <person name="Robinson-Rechavi M."/>
            <person name="Bucao C."/>
            <person name="Bouchez O."/>
            <person name="Gislard M."/>
            <person name="Lluch J."/>
            <person name="Milhes M."/>
            <person name="Lampietro C."/>
            <person name="Lopez Roques C."/>
            <person name="Donnadieu C."/>
            <person name="Braasch I."/>
            <person name="Desvignes T."/>
            <person name="Postlethwait J."/>
            <person name="Bobe J."/>
            <person name="Wedekind C."/>
            <person name="Guiguen Y."/>
        </authorList>
    </citation>
    <scope>NUCLEOTIDE SEQUENCE [LARGE SCALE GENOMIC DNA]</scope>
    <source>
        <strain evidence="16">Cs_M1</strain>
        <tissue evidence="16">Blood</tissue>
    </source>
</reference>
<feature type="compositionally biased region" description="Basic and acidic residues" evidence="11">
    <location>
        <begin position="1445"/>
        <end position="1469"/>
    </location>
</feature>
<dbReference type="Gene3D" id="3.30.40.10">
    <property type="entry name" value="Zinc/RING finger domain, C3HC4 (zinc finger)"/>
    <property type="match status" value="1"/>
</dbReference>
<dbReference type="PROSITE" id="PS00518">
    <property type="entry name" value="ZF_RING_1"/>
    <property type="match status" value="1"/>
</dbReference>
<dbReference type="CDD" id="cd13733">
    <property type="entry name" value="SPRY_PRY_C-I_1"/>
    <property type="match status" value="1"/>
</dbReference>
<dbReference type="PROSITE" id="PS50188">
    <property type="entry name" value="B302_SPRY"/>
    <property type="match status" value="1"/>
</dbReference>
<evidence type="ECO:0000313" key="16">
    <source>
        <dbReference type="EMBL" id="KAK6323404.1"/>
    </source>
</evidence>
<feature type="compositionally biased region" description="Basic and acidic residues" evidence="11">
    <location>
        <begin position="1480"/>
        <end position="1491"/>
    </location>
</feature>
<evidence type="ECO:0000256" key="5">
    <source>
        <dbReference type="ARBA" id="ARBA00022833"/>
    </source>
</evidence>
<dbReference type="GO" id="GO:0008270">
    <property type="term" value="F:zinc ion binding"/>
    <property type="evidence" value="ECO:0007669"/>
    <property type="project" value="UniProtKB-KW"/>
</dbReference>
<feature type="compositionally biased region" description="Polar residues" evidence="11">
    <location>
        <begin position="1556"/>
        <end position="1567"/>
    </location>
</feature>
<evidence type="ECO:0000256" key="9">
    <source>
        <dbReference type="PROSITE-ProRule" id="PRU00024"/>
    </source>
</evidence>
<dbReference type="InterPro" id="IPR006574">
    <property type="entry name" value="PRY"/>
</dbReference>
<name>A0AAN8R4D4_9TELE</name>
<feature type="coiled-coil region" evidence="10">
    <location>
        <begin position="659"/>
        <end position="700"/>
    </location>
</feature>
<evidence type="ECO:0000259" key="13">
    <source>
        <dbReference type="PROSITE" id="PS50089"/>
    </source>
</evidence>
<evidence type="ECO:0000256" key="6">
    <source>
        <dbReference type="ARBA" id="ARBA00023054"/>
    </source>
</evidence>
<dbReference type="SUPFAM" id="SSF57850">
    <property type="entry name" value="RING/U-box"/>
    <property type="match status" value="1"/>
</dbReference>
<dbReference type="GO" id="GO:0046548">
    <property type="term" value="P:retinal rod cell development"/>
    <property type="evidence" value="ECO:0007669"/>
    <property type="project" value="TreeGrafter"/>
</dbReference>
<comment type="similarity">
    <text evidence="2">Belongs to the RPGRIP1 family.</text>
</comment>
<keyword evidence="7" id="KW-0969">Cilium</keyword>
<sequence length="1894" mass="216418">MASPSDILSEEQFQCSICLDVFTKPFSIPCGHSFCMACIKRHWDSSDVCHCPKCKRVFAGRPDLLENSFAKDISEKIRANRRNGIKQSDATSGGVPCDVCMGRKLNALKSCLVCLTSYCETHLEPHQRVVTLKRHKLVDPLENLEDRMCKKHERLLELFCRSDQRCVCVLCTETDHRAHDTVPAERESTAKKAQMKKTEAEVQQMIQARLKKLEEIKHSVKLSRINSKKEIEDGVQVFTALARSIERSQAELIELIEEKQSAAERRAEGLVKELEQEITELQRRSTELEQLSHTEDHLHLLKSFPSLCTPPPTKDWSEIRVHSDLCLGNVRRAVSLLEEIVETAINKLSIKEHEKIQLCSVDVTLDPSTANPWLVLSEDGKQVWDEDTEQSLLDGPQRFDTAPCVLAKDGFATGRHYWEVEVGDKTAWDLGVAKESINRKGMVTLSPEDGYWTICLRRGRPIMSLTVDETAGDLPVRDVGLMRGGLMPTVPDSVRDGRSWKKPQVLKIKDRQRVFQVPREQLEDQCLRLQEENNLLRQHTRTQEQRLRRMSTKLMRLREGRPGEAGTRVMEGDMEEIIQELEARVATLESQKGALQSKLSMARQHIMDLGPGRNYHRLRGRGIDGEGGVRRAAQTAPPRYGPSLEDTRGEIEKFRSSVIETQQVRVTELELAAQSLRDTLREKEREIEDSMKEMRRQQADGHRITIKDNVDVIRLQKQLSDKSAALRVSQEKFNVLQEAYEAQLEEGQRSLKESQGALLEKVEELSEQLKQERQRALTLEGQLTTTTLSKQALEEFQERVSDLEGEKNLLKDSYDTLLESTLSAHSHTEEKVDRERELEKDREREKEEIWRMDIERLEEILRVEREERGRLEEEKERLQLDKERIEEQQERERESVESIRGKHDRMEQEVLQYRQEVTSLQERLDSVTKEFDMSVEDLSETLIQIKAFRLQQEGREGLRFLGIDEKVEDSSRELRDLQASQAETVLELQKTRNLLLLQHRINNDLQAEFSTMKERAEREREETKRRVAEKDKLLGRRALQINTLQAQLKELAYSPRNYKRNIPLQYTWPGGDQEVVQPIEDDTTFSQLRAGESLLEIHLRGAAFTPGGLWTMGGTREGTGSKGAEVVTFCTYALLDFEMHSTPLVSGGQPNYGFTSKYPLSARDLGRLGGQGGGVLVELHQALGGVRFVTQGRVQVPLVGAVERRGERVSGRVNIAGSKGDVIGILDFWVRLFPPAEPMDTLIERGMDRMTERGADRRIARGTDRLMDRKTISPQRQWSPTWAQRALGLEDSMHEQELFDYGGGIPNELEVVLERCVGLSARWPGLLPDAYLIYRLYDLPPHASPTIPCSADPLFNDTVSYPLAVTTDVLEYLRGGSLWVYVFDDSDDQTPPAYLAKTPIPLRPLAAGRPIRGDYVLRDTGGGPRGMVRVFIRWMYPFQPPEGSTQRHKETDRVERAMERRSERAEELPRPIAKPRVKLKVVEPRVDRSAAQKETNIQPRPPPIKLRLPQPDAQLERATPVTSPEPSGATPLQSPARKRATPLRSPAYQATLLLTPGTSQATPSQSPARKRGTAMRLPEVRGQSLPVSELTPSRPDSARSTRSSASDDKSYVKDIPSLEQVSMEEEEEEQEEKSDKAQVDSEVMESRESTTSNRSDVIIIPPSSRRIRKGDKLRVEILSLSFEPTSRVALDESVQRVYVEYRLLGVPMETTETPMSLRKPTDGEEIHYNFTRVIYVDSSEAAPLRRYLYTMLEGTDPNQGRLKFTVVNEPMDDDDDEECIDVGHAFLDLQELLLTGNDITERQIDIVSVDEEKEVMGKLKVSLEAAKTLTGIYWDYRRKRDEETKKDEENDEKEEEKEEKEEEEEEKEEKETLKKEDEIQVIDYDIDDDDSDFY</sequence>
<dbReference type="SMART" id="SM00184">
    <property type="entry name" value="RING"/>
    <property type="match status" value="1"/>
</dbReference>
<evidence type="ECO:0000259" key="14">
    <source>
        <dbReference type="PROSITE" id="PS50119"/>
    </source>
</evidence>
<dbReference type="InterPro" id="IPR035892">
    <property type="entry name" value="C2_domain_sf"/>
</dbReference>
<dbReference type="InterPro" id="IPR000315">
    <property type="entry name" value="Znf_B-box"/>
</dbReference>
<dbReference type="GO" id="GO:1905515">
    <property type="term" value="P:non-motile cilium assembly"/>
    <property type="evidence" value="ECO:0007669"/>
    <property type="project" value="TreeGrafter"/>
</dbReference>
<dbReference type="SMART" id="SM00336">
    <property type="entry name" value="BBOX"/>
    <property type="match status" value="1"/>
</dbReference>
<evidence type="ECO:0000313" key="17">
    <source>
        <dbReference type="Proteomes" id="UP001356427"/>
    </source>
</evidence>
<feature type="region of interest" description="Disordered" evidence="11">
    <location>
        <begin position="1840"/>
        <end position="1894"/>
    </location>
</feature>
<keyword evidence="6 10" id="KW-0175">Coiled coil</keyword>
<feature type="compositionally biased region" description="Acidic residues" evidence="11">
    <location>
        <begin position="1622"/>
        <end position="1632"/>
    </location>
</feature>
<dbReference type="Gene3D" id="2.60.40.150">
    <property type="entry name" value="C2 domain"/>
    <property type="match status" value="3"/>
</dbReference>
<gene>
    <name evidence="16" type="ORF">J4Q44_G00057430</name>
</gene>
<evidence type="ECO:0000256" key="11">
    <source>
        <dbReference type="SAM" id="MobiDB-lite"/>
    </source>
</evidence>
<dbReference type="PROSITE" id="PS50119">
    <property type="entry name" value="ZF_BBOX"/>
    <property type="match status" value="1"/>
</dbReference>
<dbReference type="SUPFAM" id="SSF49562">
    <property type="entry name" value="C2 domain (Calcium/lipid-binding domain, CaLB)"/>
    <property type="match status" value="2"/>
</dbReference>
<dbReference type="InterPro" id="IPR013083">
    <property type="entry name" value="Znf_RING/FYVE/PHD"/>
</dbReference>
<evidence type="ECO:0000256" key="4">
    <source>
        <dbReference type="ARBA" id="ARBA00022771"/>
    </source>
</evidence>
<evidence type="ECO:0000256" key="3">
    <source>
        <dbReference type="ARBA" id="ARBA00022723"/>
    </source>
</evidence>
<evidence type="ECO:0000256" key="7">
    <source>
        <dbReference type="ARBA" id="ARBA00023069"/>
    </source>
</evidence>
<dbReference type="CDD" id="cd19769">
    <property type="entry name" value="Bbox2_TRIM16-like"/>
    <property type="match status" value="1"/>
</dbReference>
<dbReference type="Pfam" id="PF15227">
    <property type="entry name" value="zf-C3HC4_4"/>
    <property type="match status" value="1"/>
</dbReference>
<dbReference type="InterPro" id="IPR058030">
    <property type="entry name" value="TRIM8/14/16/25/29/45/65_CC"/>
</dbReference>
<feature type="compositionally biased region" description="Acidic residues" evidence="11">
    <location>
        <begin position="1849"/>
        <end position="1868"/>
    </location>
</feature>
<dbReference type="Pfam" id="PF18111">
    <property type="entry name" value="RPGR1_C"/>
    <property type="match status" value="1"/>
</dbReference>
<comment type="subcellular location">
    <subcellularLocation>
        <location evidence="1">Cell projection</location>
        <location evidence="1">Cilium</location>
    </subcellularLocation>
</comment>
<dbReference type="GO" id="GO:0032391">
    <property type="term" value="C:photoreceptor connecting cilium"/>
    <property type="evidence" value="ECO:0007669"/>
    <property type="project" value="TreeGrafter"/>
</dbReference>
<dbReference type="InterPro" id="IPR031139">
    <property type="entry name" value="RPGRIP1_fam"/>
</dbReference>
<feature type="coiled-coil region" evidence="10">
    <location>
        <begin position="1002"/>
        <end position="1033"/>
    </location>
</feature>
<dbReference type="PRINTS" id="PR01407">
    <property type="entry name" value="BUTYPHLNCDUF"/>
</dbReference>
<protein>
    <submittedName>
        <fullName evidence="16">Uncharacterized protein</fullName>
    </submittedName>
</protein>
<accession>A0AAN8R4D4</accession>
<dbReference type="SUPFAM" id="SSF57845">
    <property type="entry name" value="B-box zinc-binding domain"/>
    <property type="match status" value="1"/>
</dbReference>
<dbReference type="PROSITE" id="PS50089">
    <property type="entry name" value="ZF_RING_2"/>
    <property type="match status" value="1"/>
</dbReference>
<dbReference type="InterPro" id="IPR003879">
    <property type="entry name" value="Butyrophylin_SPRY"/>
</dbReference>
<evidence type="ECO:0000256" key="8">
    <source>
        <dbReference type="ARBA" id="ARBA00023273"/>
    </source>
</evidence>
<proteinExistence type="inferred from homology"/>
<dbReference type="Gene3D" id="4.10.830.40">
    <property type="match status" value="1"/>
</dbReference>
<evidence type="ECO:0000256" key="1">
    <source>
        <dbReference type="ARBA" id="ARBA00004138"/>
    </source>
</evidence>
<dbReference type="PANTHER" id="PTHR14240">
    <property type="entry name" value="RETINITIS PIGMENTOSA GTPASE REGULATOR-INTERACTING PROTEIN"/>
    <property type="match status" value="1"/>
</dbReference>
<feature type="region of interest" description="Disordered" evidence="11">
    <location>
        <begin position="1441"/>
        <end position="1654"/>
    </location>
</feature>
<dbReference type="InterPro" id="IPR013320">
    <property type="entry name" value="ConA-like_dom_sf"/>
</dbReference>
<dbReference type="Pfam" id="PF00643">
    <property type="entry name" value="zf-B_box"/>
    <property type="match status" value="1"/>
</dbReference>
<dbReference type="InterPro" id="IPR041091">
    <property type="entry name" value="RPGRIP1_C"/>
</dbReference>
<feature type="region of interest" description="Disordered" evidence="11">
    <location>
        <begin position="624"/>
        <end position="643"/>
    </location>
</feature>
<dbReference type="PROSITE" id="PS50004">
    <property type="entry name" value="C2"/>
    <property type="match status" value="1"/>
</dbReference>
<dbReference type="Proteomes" id="UP001356427">
    <property type="component" value="Unassembled WGS sequence"/>
</dbReference>
<dbReference type="Pfam" id="PF11618">
    <property type="entry name" value="C2-C2_1"/>
    <property type="match status" value="1"/>
</dbReference>
<evidence type="ECO:0000259" key="15">
    <source>
        <dbReference type="PROSITE" id="PS50188"/>
    </source>
</evidence>
<keyword evidence="8" id="KW-0966">Cell projection</keyword>
<feature type="compositionally biased region" description="Acidic residues" evidence="11">
    <location>
        <begin position="1884"/>
        <end position="1894"/>
    </location>
</feature>
<dbReference type="CDD" id="cd00030">
    <property type="entry name" value="C2"/>
    <property type="match status" value="1"/>
</dbReference>
<evidence type="ECO:0000256" key="10">
    <source>
        <dbReference type="SAM" id="Coils"/>
    </source>
</evidence>
<evidence type="ECO:0000259" key="12">
    <source>
        <dbReference type="PROSITE" id="PS50004"/>
    </source>
</evidence>
<feature type="compositionally biased region" description="Basic and acidic residues" evidence="11">
    <location>
        <begin position="1633"/>
        <end position="1648"/>
    </location>
</feature>
<dbReference type="Pfam" id="PF13765">
    <property type="entry name" value="PRY"/>
    <property type="match status" value="1"/>
</dbReference>
<dbReference type="InterPro" id="IPR043136">
    <property type="entry name" value="B30.2/SPRY_sf"/>
</dbReference>
<dbReference type="InterPro" id="IPR017907">
    <property type="entry name" value="Znf_RING_CS"/>
</dbReference>
<dbReference type="InterPro" id="IPR001870">
    <property type="entry name" value="B30.2/SPRY"/>
</dbReference>
<keyword evidence="3" id="KW-0479">Metal-binding</keyword>
<dbReference type="GO" id="GO:0005856">
    <property type="term" value="C:cytoskeleton"/>
    <property type="evidence" value="ECO:0007669"/>
    <property type="project" value="UniProtKB-ARBA"/>
</dbReference>
<dbReference type="InterPro" id="IPR003877">
    <property type="entry name" value="SPRY_dom"/>
</dbReference>
<keyword evidence="17" id="KW-1185">Reference proteome</keyword>
<dbReference type="InterPro" id="IPR021656">
    <property type="entry name" value="C2-C2_1"/>
</dbReference>
<dbReference type="InterPro" id="IPR001841">
    <property type="entry name" value="Znf_RING"/>
</dbReference>
<dbReference type="PANTHER" id="PTHR14240:SF1">
    <property type="entry name" value="PROTEIN FANTOM-RELATED"/>
    <property type="match status" value="1"/>
</dbReference>
<dbReference type="Gene3D" id="3.30.160.60">
    <property type="entry name" value="Classic Zinc Finger"/>
    <property type="match status" value="1"/>
</dbReference>
<dbReference type="InterPro" id="IPR000008">
    <property type="entry name" value="C2_dom"/>
</dbReference>
<keyword evidence="4 9" id="KW-0863">Zinc-finger</keyword>
<feature type="compositionally biased region" description="Low complexity" evidence="11">
    <location>
        <begin position="1591"/>
        <end position="1604"/>
    </location>
</feature>
<dbReference type="SMART" id="SM00589">
    <property type="entry name" value="PRY"/>
    <property type="match status" value="1"/>
</dbReference>
<dbReference type="Pfam" id="PF25600">
    <property type="entry name" value="TRIM_CC"/>
    <property type="match status" value="1"/>
</dbReference>
<comment type="caution">
    <text evidence="16">The sequence shown here is derived from an EMBL/GenBank/DDBJ whole genome shotgun (WGS) entry which is preliminary data.</text>
</comment>
<dbReference type="Pfam" id="PF00622">
    <property type="entry name" value="SPRY"/>
    <property type="match status" value="1"/>
</dbReference>
<feature type="domain" description="RING-type" evidence="13">
    <location>
        <begin position="15"/>
        <end position="55"/>
    </location>
</feature>
<dbReference type="EMBL" id="JAGTTL010000004">
    <property type="protein sequence ID" value="KAK6323404.1"/>
    <property type="molecule type" value="Genomic_DNA"/>
</dbReference>
<dbReference type="Gene3D" id="2.60.120.920">
    <property type="match status" value="1"/>
</dbReference>
<dbReference type="SUPFAM" id="SSF49899">
    <property type="entry name" value="Concanavalin A-like lectins/glucanases"/>
    <property type="match status" value="1"/>
</dbReference>
<organism evidence="16 17">
    <name type="scientific">Coregonus suidteri</name>
    <dbReference type="NCBI Taxonomy" id="861788"/>
    <lineage>
        <taxon>Eukaryota</taxon>
        <taxon>Metazoa</taxon>
        <taxon>Chordata</taxon>
        <taxon>Craniata</taxon>
        <taxon>Vertebrata</taxon>
        <taxon>Euteleostomi</taxon>
        <taxon>Actinopterygii</taxon>
        <taxon>Neopterygii</taxon>
        <taxon>Teleostei</taxon>
        <taxon>Protacanthopterygii</taxon>
        <taxon>Salmoniformes</taxon>
        <taxon>Salmonidae</taxon>
        <taxon>Coregoninae</taxon>
        <taxon>Coregonus</taxon>
    </lineage>
</organism>
<feature type="coiled-coil region" evidence="10">
    <location>
        <begin position="571"/>
        <end position="598"/>
    </location>
</feature>
<feature type="domain" description="C2" evidence="12">
    <location>
        <begin position="1285"/>
        <end position="1415"/>
    </location>
</feature>